<reference evidence="2 3" key="1">
    <citation type="submission" date="2018-01" db="EMBL/GenBank/DDBJ databases">
        <title>Complete genome sequence of Bacteriovorax stolpii DSM12778.</title>
        <authorList>
            <person name="Tang B."/>
            <person name="Chang J."/>
        </authorList>
    </citation>
    <scope>NUCLEOTIDE SEQUENCE [LARGE SCALE GENOMIC DNA]</scope>
    <source>
        <strain evidence="2 3">DSM 12778</strain>
    </source>
</reference>
<dbReference type="RefSeq" id="WP_102244124.1">
    <property type="nucleotide sequence ID" value="NZ_CP025704.1"/>
</dbReference>
<organism evidence="2 3">
    <name type="scientific">Bacteriovorax stolpii</name>
    <name type="common">Bdellovibrio stolpii</name>
    <dbReference type="NCBI Taxonomy" id="960"/>
    <lineage>
        <taxon>Bacteria</taxon>
        <taxon>Pseudomonadati</taxon>
        <taxon>Bdellovibrionota</taxon>
        <taxon>Bacteriovoracia</taxon>
        <taxon>Bacteriovoracales</taxon>
        <taxon>Bacteriovoracaceae</taxon>
        <taxon>Bacteriovorax</taxon>
    </lineage>
</organism>
<protein>
    <submittedName>
        <fullName evidence="2">Dienelactone hydrolase</fullName>
    </submittedName>
</protein>
<dbReference type="AlphaFoldDB" id="A0A2K9NTI0"/>
<dbReference type="InterPro" id="IPR029058">
    <property type="entry name" value="AB_hydrolase_fold"/>
</dbReference>
<evidence type="ECO:0000313" key="2">
    <source>
        <dbReference type="EMBL" id="AUN98833.1"/>
    </source>
</evidence>
<keyword evidence="2" id="KW-0378">Hydrolase</keyword>
<dbReference type="EMBL" id="CP025704">
    <property type="protein sequence ID" value="AUN98833.1"/>
    <property type="molecule type" value="Genomic_DNA"/>
</dbReference>
<dbReference type="InterPro" id="IPR002925">
    <property type="entry name" value="Dienelactn_hydro"/>
</dbReference>
<dbReference type="GO" id="GO:0016787">
    <property type="term" value="F:hydrolase activity"/>
    <property type="evidence" value="ECO:0007669"/>
    <property type="project" value="UniProtKB-KW"/>
</dbReference>
<dbReference type="KEGG" id="bsto:C0V70_12115"/>
<dbReference type="Pfam" id="PF01738">
    <property type="entry name" value="DLH"/>
    <property type="match status" value="1"/>
</dbReference>
<dbReference type="OrthoDB" id="5290364at2"/>
<dbReference type="Proteomes" id="UP000235584">
    <property type="component" value="Chromosome"/>
</dbReference>
<dbReference type="PANTHER" id="PTHR22946:SF0">
    <property type="entry name" value="DIENELACTONE HYDROLASE DOMAIN-CONTAINING PROTEIN"/>
    <property type="match status" value="1"/>
</dbReference>
<name>A0A2K9NTI0_BACTC</name>
<sequence>MIKTLLLSLLISGGAYAKVKTERVEYKSGDLTFEGFLAYDTLNQGKKPGVMIVHNWMGVTAETESKAIEVAKLGYIAFAGDIYGKGIRPKDAKEAGELAGKYKGDLKLLRERANLAIEELKKQKKVDANKIFVTGYCFGGTTAIEVARSGADVKGVVSFHGGLMPSNDDKNIKGQVLVLHGAIDPYVPQKDIDGFVKGMNEAKVNYVMTSYSGAVHSFTEKGAGNDISKGAAYNEQADKRSWIAMKEFLAELSK</sequence>
<evidence type="ECO:0000313" key="3">
    <source>
        <dbReference type="Proteomes" id="UP000235584"/>
    </source>
</evidence>
<gene>
    <name evidence="2" type="ORF">C0V70_12115</name>
</gene>
<feature type="domain" description="Dienelactone hydrolase" evidence="1">
    <location>
        <begin position="36"/>
        <end position="251"/>
    </location>
</feature>
<accession>A0A2K9NTI0</accession>
<dbReference type="Gene3D" id="3.40.50.1820">
    <property type="entry name" value="alpha/beta hydrolase"/>
    <property type="match status" value="1"/>
</dbReference>
<keyword evidence="3" id="KW-1185">Reference proteome</keyword>
<dbReference type="SUPFAM" id="SSF53474">
    <property type="entry name" value="alpha/beta-Hydrolases"/>
    <property type="match status" value="1"/>
</dbReference>
<dbReference type="PANTHER" id="PTHR22946">
    <property type="entry name" value="DIENELACTONE HYDROLASE DOMAIN-CONTAINING PROTEIN-RELATED"/>
    <property type="match status" value="1"/>
</dbReference>
<dbReference type="InterPro" id="IPR050261">
    <property type="entry name" value="FrsA_esterase"/>
</dbReference>
<evidence type="ECO:0000259" key="1">
    <source>
        <dbReference type="Pfam" id="PF01738"/>
    </source>
</evidence>
<proteinExistence type="predicted"/>